<keyword evidence="2" id="KW-1185">Reference proteome</keyword>
<reference evidence="1" key="1">
    <citation type="submission" date="2021-05" db="EMBL/GenBank/DDBJ databases">
        <authorList>
            <person name="Scholz U."/>
            <person name="Mascher M."/>
            <person name="Fiebig A."/>
        </authorList>
    </citation>
    <scope>NUCLEOTIDE SEQUENCE [LARGE SCALE GENOMIC DNA]</scope>
</reference>
<evidence type="ECO:0000313" key="2">
    <source>
        <dbReference type="Proteomes" id="UP001732700"/>
    </source>
</evidence>
<proteinExistence type="predicted"/>
<accession>A0ACD5XSK1</accession>
<dbReference type="Proteomes" id="UP001732700">
    <property type="component" value="Chromosome 5A"/>
</dbReference>
<reference evidence="1" key="2">
    <citation type="submission" date="2025-09" db="UniProtKB">
        <authorList>
            <consortium name="EnsemblPlants"/>
        </authorList>
    </citation>
    <scope>IDENTIFICATION</scope>
</reference>
<name>A0ACD5XSK1_AVESA</name>
<sequence length="373" mass="41777">MSAPPRRVTEVAVAEADALISLPTGVLDDILARVGLRDAVRTSALSRAWRRRWEALPSLDLDFPRPRGDKGASNGLRAVDSVLLRCPGRVRRFYAYLDRLYAGRIDDWLLVFSRRGVEVFNLISVDGFIVLPSAVFSCASLTTLRLYGCAVPLLPAGFGGFPELRNLAVINVRFQEHGQYQLEEIIATSPLLKELVLWDMEIAGDFAEWVIQAPNLRHLNIRSAEDLGWKIGELPCLHSAEIDIQDYLGDRDFAKFLTGFSSITKLVICTRHSPIDDCADQKYEANGEFQSAQWTDGMCANLQFVQITGIHWLSNELSFIELILSNARLLRTLSVSHGEKCSMCYEDAVNKLLKYTRASSHAEVLYEGKAKKQ</sequence>
<protein>
    <submittedName>
        <fullName evidence="1">Uncharacterized protein</fullName>
    </submittedName>
</protein>
<organism evidence="1 2">
    <name type="scientific">Avena sativa</name>
    <name type="common">Oat</name>
    <dbReference type="NCBI Taxonomy" id="4498"/>
    <lineage>
        <taxon>Eukaryota</taxon>
        <taxon>Viridiplantae</taxon>
        <taxon>Streptophyta</taxon>
        <taxon>Embryophyta</taxon>
        <taxon>Tracheophyta</taxon>
        <taxon>Spermatophyta</taxon>
        <taxon>Magnoliopsida</taxon>
        <taxon>Liliopsida</taxon>
        <taxon>Poales</taxon>
        <taxon>Poaceae</taxon>
        <taxon>BOP clade</taxon>
        <taxon>Pooideae</taxon>
        <taxon>Poodae</taxon>
        <taxon>Poeae</taxon>
        <taxon>Poeae Chloroplast Group 1 (Aveneae type)</taxon>
        <taxon>Aveninae</taxon>
        <taxon>Avena</taxon>
    </lineage>
</organism>
<evidence type="ECO:0000313" key="1">
    <source>
        <dbReference type="EnsemblPlants" id="AVESA.00010b.r2.5AG0847090.1.CDS"/>
    </source>
</evidence>
<dbReference type="EnsemblPlants" id="AVESA.00010b.r2.5AG0847090.1">
    <property type="protein sequence ID" value="AVESA.00010b.r2.5AG0847090.1.CDS"/>
    <property type="gene ID" value="AVESA.00010b.r2.5AG0847090"/>
</dbReference>